<reference evidence="5" key="1">
    <citation type="journal article" date="2020" name="mSystems">
        <title>Genome- and Community-Level Interaction Insights into Carbon Utilization and Element Cycling Functions of Hydrothermarchaeota in Hydrothermal Sediment.</title>
        <authorList>
            <person name="Zhou Z."/>
            <person name="Liu Y."/>
            <person name="Xu W."/>
            <person name="Pan J."/>
            <person name="Luo Z.H."/>
            <person name="Li M."/>
        </authorList>
    </citation>
    <scope>NUCLEOTIDE SEQUENCE [LARGE SCALE GENOMIC DNA]</scope>
    <source>
        <strain evidence="5">SpSt-780</strain>
    </source>
</reference>
<accession>A0A7C4YJA2</accession>
<protein>
    <submittedName>
        <fullName evidence="5">Ornithine carbamoyltransferase</fullName>
    </submittedName>
</protein>
<comment type="similarity">
    <text evidence="2">Belongs to the aspartate/ornithine carbamoyltransferase superfamily.</text>
</comment>
<dbReference type="Pfam" id="PF00185">
    <property type="entry name" value="OTCace"/>
    <property type="match status" value="1"/>
</dbReference>
<dbReference type="PANTHER" id="PTHR45753">
    <property type="entry name" value="ORNITHINE CARBAMOYLTRANSFERASE, MITOCHONDRIAL"/>
    <property type="match status" value="1"/>
</dbReference>
<dbReference type="SUPFAM" id="SSF53671">
    <property type="entry name" value="Aspartate/ornithine carbamoyltransferase"/>
    <property type="match status" value="1"/>
</dbReference>
<organism evidence="5">
    <name type="scientific">candidate division WOR-3 bacterium</name>
    <dbReference type="NCBI Taxonomy" id="2052148"/>
    <lineage>
        <taxon>Bacteria</taxon>
        <taxon>Bacteria division WOR-3</taxon>
    </lineage>
</organism>
<dbReference type="PANTHER" id="PTHR45753:SF3">
    <property type="entry name" value="ORNITHINE TRANSCARBAMYLASE, MITOCHONDRIAL"/>
    <property type="match status" value="1"/>
</dbReference>
<dbReference type="InterPro" id="IPR006132">
    <property type="entry name" value="Asp/Orn_carbamoyltranf_P-bd"/>
</dbReference>
<dbReference type="GO" id="GO:0016597">
    <property type="term" value="F:amino acid binding"/>
    <property type="evidence" value="ECO:0007669"/>
    <property type="project" value="InterPro"/>
</dbReference>
<comment type="caution">
    <text evidence="5">The sequence shown here is derived from an EMBL/GenBank/DDBJ whole genome shotgun (WGS) entry which is preliminary data.</text>
</comment>
<dbReference type="AlphaFoldDB" id="A0A7C4YJA2"/>
<dbReference type="PRINTS" id="PR00100">
    <property type="entry name" value="AOTCASE"/>
</dbReference>
<dbReference type="GO" id="GO:0019240">
    <property type="term" value="P:citrulline biosynthetic process"/>
    <property type="evidence" value="ECO:0007669"/>
    <property type="project" value="TreeGrafter"/>
</dbReference>
<dbReference type="Gene3D" id="3.40.50.1370">
    <property type="entry name" value="Aspartate/ornithine carbamoyltransferase"/>
    <property type="match status" value="2"/>
</dbReference>
<evidence type="ECO:0000256" key="2">
    <source>
        <dbReference type="RuleBase" id="RU003634"/>
    </source>
</evidence>
<dbReference type="Pfam" id="PF02729">
    <property type="entry name" value="OTCace_N"/>
    <property type="match status" value="1"/>
</dbReference>
<evidence type="ECO:0000259" key="4">
    <source>
        <dbReference type="Pfam" id="PF02729"/>
    </source>
</evidence>
<dbReference type="PROSITE" id="PS00097">
    <property type="entry name" value="CARBAMOYLTRANSFERASE"/>
    <property type="match status" value="1"/>
</dbReference>
<dbReference type="InterPro" id="IPR036901">
    <property type="entry name" value="Asp/Orn_carbamoylTrfase_sf"/>
</dbReference>
<dbReference type="EMBL" id="DTHG01000102">
    <property type="protein sequence ID" value="HGW92549.1"/>
    <property type="molecule type" value="Genomic_DNA"/>
</dbReference>
<sequence>MNFKNRHLITFDTWKKEEIDYVLEVSRFLKEKYKKKEITDYLKYYTLFMIFFEQSTRTRNSMEAGMTQLGGHAHDLTPEKMQLSHGETPKDTAKVLSRMGEGIAIRNCFYNIGNKYIEEVAKYAEVPVISMQDDVYHPLQVIADLMTIKEHFGENLKGLKVAILWAYAESHYKPLSVPQSQILLFPRYGMDVVLAHPEEFPLQKNIVEKAKKNAKENGGSIKIVHSFEEGIKDADIVIPKNWGGFGFFEKWEDSDEQKNMMKENLRKHKDWICDKKRFSLAKKNAKIMHALPADRGKEIVDELLDGPNSIIYDEAENRLHTSKAILTLTMRGGI</sequence>
<dbReference type="GO" id="GO:0004585">
    <property type="term" value="F:ornithine carbamoyltransferase activity"/>
    <property type="evidence" value="ECO:0007669"/>
    <property type="project" value="TreeGrafter"/>
</dbReference>
<keyword evidence="1 2" id="KW-0808">Transferase</keyword>
<feature type="domain" description="Aspartate/ornithine carbamoyltransferase Asp/Orn-binding" evidence="3">
    <location>
        <begin position="176"/>
        <end position="328"/>
    </location>
</feature>
<evidence type="ECO:0000313" key="5">
    <source>
        <dbReference type="EMBL" id="HGW92549.1"/>
    </source>
</evidence>
<evidence type="ECO:0000259" key="3">
    <source>
        <dbReference type="Pfam" id="PF00185"/>
    </source>
</evidence>
<feature type="domain" description="Aspartate/ornithine carbamoyltransferase carbamoyl-P binding" evidence="4">
    <location>
        <begin position="6"/>
        <end position="150"/>
    </location>
</feature>
<dbReference type="InterPro" id="IPR006130">
    <property type="entry name" value="Asp/Orn_carbamoylTrfase"/>
</dbReference>
<gene>
    <name evidence="5" type="ORF">ENV67_08455</name>
</gene>
<dbReference type="InterPro" id="IPR006131">
    <property type="entry name" value="Asp_carbamoyltransf_Asp/Orn-bd"/>
</dbReference>
<proteinExistence type="inferred from homology"/>
<evidence type="ECO:0000256" key="1">
    <source>
        <dbReference type="ARBA" id="ARBA00022679"/>
    </source>
</evidence>
<dbReference type="PRINTS" id="PR00101">
    <property type="entry name" value="ATCASE"/>
</dbReference>
<name>A0A7C4YJA2_UNCW3</name>
<dbReference type="GO" id="GO:0042450">
    <property type="term" value="P:L-arginine biosynthetic process via ornithine"/>
    <property type="evidence" value="ECO:0007669"/>
    <property type="project" value="TreeGrafter"/>
</dbReference>